<dbReference type="Proteomes" id="UP000299084">
    <property type="component" value="Unassembled WGS sequence"/>
</dbReference>
<proteinExistence type="predicted"/>
<feature type="region of interest" description="Disordered" evidence="1">
    <location>
        <begin position="106"/>
        <end position="146"/>
    </location>
</feature>
<evidence type="ECO:0000256" key="1">
    <source>
        <dbReference type="SAM" id="MobiDB-lite"/>
    </source>
</evidence>
<protein>
    <submittedName>
        <fullName evidence="2">LINE-1 retrotransposable element ORF2 protein</fullName>
    </submittedName>
</protein>
<dbReference type="EMBL" id="JWIN03000004">
    <property type="protein sequence ID" value="KAB1280000.1"/>
    <property type="molecule type" value="Genomic_DNA"/>
</dbReference>
<dbReference type="AlphaFoldDB" id="A0A5N4E9I0"/>
<gene>
    <name evidence="2" type="ORF">Cadr_000015910</name>
</gene>
<name>A0A5N4E9I0_CAMDR</name>
<reference evidence="2 3" key="1">
    <citation type="journal article" date="2019" name="Mol. Ecol. Resour.">
        <title>Improving Illumina assemblies with Hi-C and long reads: an example with the North African dromedary.</title>
        <authorList>
            <person name="Elbers J.P."/>
            <person name="Rogers M.F."/>
            <person name="Perelman P.L."/>
            <person name="Proskuryakova A.A."/>
            <person name="Serdyukova N.A."/>
            <person name="Johnson W.E."/>
            <person name="Horin P."/>
            <person name="Corander J."/>
            <person name="Murphy D."/>
            <person name="Burger P.A."/>
        </authorList>
    </citation>
    <scope>NUCLEOTIDE SEQUENCE [LARGE SCALE GENOMIC DNA]</scope>
    <source>
        <strain evidence="2">Drom800</strain>
        <tissue evidence="2">Blood</tissue>
    </source>
</reference>
<comment type="caution">
    <text evidence="2">The sequence shown here is derived from an EMBL/GenBank/DDBJ whole genome shotgun (WGS) entry which is preliminary data.</text>
</comment>
<accession>A0A5N4E9I0</accession>
<organism evidence="2 3">
    <name type="scientific">Camelus dromedarius</name>
    <name type="common">Dromedary</name>
    <name type="synonym">Arabian camel</name>
    <dbReference type="NCBI Taxonomy" id="9838"/>
    <lineage>
        <taxon>Eukaryota</taxon>
        <taxon>Metazoa</taxon>
        <taxon>Chordata</taxon>
        <taxon>Craniata</taxon>
        <taxon>Vertebrata</taxon>
        <taxon>Euteleostomi</taxon>
        <taxon>Mammalia</taxon>
        <taxon>Eutheria</taxon>
        <taxon>Laurasiatheria</taxon>
        <taxon>Artiodactyla</taxon>
        <taxon>Tylopoda</taxon>
        <taxon>Camelidae</taxon>
        <taxon>Camelus</taxon>
    </lineage>
</organism>
<evidence type="ECO:0000313" key="3">
    <source>
        <dbReference type="Proteomes" id="UP000299084"/>
    </source>
</evidence>
<sequence>MFIAAQFTIAKTWKQPKCPSTDDWIKKFWHCRPFTRSFPSVMWLPQCYAAYILLCCFASCHRGLGRFIWGDRREVEGGPELGMDSGLGLQLGFFYSECGPGPIGNPLNKPKGDASGDQPPGTRTVAPGTHCAERGDPGRAGSISATESPRVLGYSTKVRSLRCPFCQQEAPKSSQKISLVVCLSCVGSVPPPLLSPPMEKRFTNTCFSKEQAGATLQELLSGELSQLENQATQSKGSYRRLAKLSSGGGPWETRL</sequence>
<evidence type="ECO:0000313" key="2">
    <source>
        <dbReference type="EMBL" id="KAB1280000.1"/>
    </source>
</evidence>
<keyword evidence="3" id="KW-1185">Reference proteome</keyword>